<dbReference type="CDD" id="cd01746">
    <property type="entry name" value="GATase1_CTP_Synthase"/>
    <property type="match status" value="1"/>
</dbReference>
<evidence type="ECO:0000256" key="6">
    <source>
        <dbReference type="ARBA" id="ARBA00022840"/>
    </source>
</evidence>
<proteinExistence type="inferred from homology"/>
<organism evidence="11">
    <name type="scientific">marine sediment metagenome</name>
    <dbReference type="NCBI Taxonomy" id="412755"/>
    <lineage>
        <taxon>unclassified sequences</taxon>
        <taxon>metagenomes</taxon>
        <taxon>ecological metagenomes</taxon>
    </lineage>
</organism>
<dbReference type="PANTHER" id="PTHR11550">
    <property type="entry name" value="CTP SYNTHASE"/>
    <property type="match status" value="1"/>
</dbReference>
<dbReference type="Pfam" id="PF00117">
    <property type="entry name" value="GATase"/>
    <property type="match status" value="1"/>
</dbReference>
<dbReference type="EMBL" id="BARU01006612">
    <property type="protein sequence ID" value="GAH34404.1"/>
    <property type="molecule type" value="Genomic_DNA"/>
</dbReference>
<keyword evidence="7" id="KW-0315">Glutamine amidotransferase</keyword>
<dbReference type="PROSITE" id="PS51273">
    <property type="entry name" value="GATASE_TYPE_1"/>
    <property type="match status" value="1"/>
</dbReference>
<dbReference type="PANTHER" id="PTHR11550:SF0">
    <property type="entry name" value="CTP SYNTHASE-RELATED"/>
    <property type="match status" value="1"/>
</dbReference>
<evidence type="ECO:0000256" key="1">
    <source>
        <dbReference type="ARBA" id="ARBA00005171"/>
    </source>
</evidence>
<feature type="non-terminal residue" evidence="11">
    <location>
        <position position="295"/>
    </location>
</feature>
<evidence type="ECO:0000313" key="11">
    <source>
        <dbReference type="EMBL" id="GAH34404.1"/>
    </source>
</evidence>
<dbReference type="GO" id="GO:0019856">
    <property type="term" value="P:pyrimidine nucleobase biosynthetic process"/>
    <property type="evidence" value="ECO:0007669"/>
    <property type="project" value="TreeGrafter"/>
</dbReference>
<dbReference type="NCBIfam" id="NF003792">
    <property type="entry name" value="PRK05380.1"/>
    <property type="match status" value="1"/>
</dbReference>
<evidence type="ECO:0000256" key="3">
    <source>
        <dbReference type="ARBA" id="ARBA00012291"/>
    </source>
</evidence>
<evidence type="ECO:0000259" key="10">
    <source>
        <dbReference type="Pfam" id="PF00117"/>
    </source>
</evidence>
<dbReference type="InterPro" id="IPR004468">
    <property type="entry name" value="CTP_synthase"/>
</dbReference>
<comment type="caution">
    <text evidence="11">The sequence shown here is derived from an EMBL/GenBank/DDBJ whole genome shotgun (WGS) entry which is preliminary data.</text>
</comment>
<keyword evidence="5" id="KW-0547">Nucleotide-binding</keyword>
<accession>X1FYJ0</accession>
<dbReference type="FunFam" id="3.40.50.880:FF:000002">
    <property type="entry name" value="CTP synthase"/>
    <property type="match status" value="1"/>
</dbReference>
<evidence type="ECO:0000256" key="5">
    <source>
        <dbReference type="ARBA" id="ARBA00022741"/>
    </source>
</evidence>
<name>X1FYJ0_9ZZZZ</name>
<reference evidence="11" key="1">
    <citation type="journal article" date="2014" name="Front. Microbiol.">
        <title>High frequency of phylogenetically diverse reductive dehalogenase-homologous genes in deep subseafloor sedimentary metagenomes.</title>
        <authorList>
            <person name="Kawai M."/>
            <person name="Futagami T."/>
            <person name="Toyoda A."/>
            <person name="Takaki Y."/>
            <person name="Nishi S."/>
            <person name="Hori S."/>
            <person name="Arai W."/>
            <person name="Tsubouchi T."/>
            <person name="Morono Y."/>
            <person name="Uchiyama I."/>
            <person name="Ito T."/>
            <person name="Fujiyama A."/>
            <person name="Inagaki F."/>
            <person name="Takami H."/>
        </authorList>
    </citation>
    <scope>NUCLEOTIDE SEQUENCE</scope>
    <source>
        <strain evidence="11">Expedition CK06-06</strain>
    </source>
</reference>
<dbReference type="Gene3D" id="3.40.50.880">
    <property type="match status" value="1"/>
</dbReference>
<evidence type="ECO:0000256" key="7">
    <source>
        <dbReference type="ARBA" id="ARBA00022962"/>
    </source>
</evidence>
<dbReference type="UniPathway" id="UPA00159">
    <property type="reaction ID" value="UER00277"/>
</dbReference>
<keyword evidence="4" id="KW-0436">Ligase</keyword>
<dbReference type="GO" id="GO:0042802">
    <property type="term" value="F:identical protein binding"/>
    <property type="evidence" value="ECO:0007669"/>
    <property type="project" value="TreeGrafter"/>
</dbReference>
<dbReference type="EC" id="6.3.4.2" evidence="3"/>
<comment type="similarity">
    <text evidence="2">Belongs to the CTP synthase family.</text>
</comment>
<feature type="domain" description="Glutamine amidotransferase" evidence="10">
    <location>
        <begin position="70"/>
        <end position="293"/>
    </location>
</feature>
<dbReference type="InterPro" id="IPR033828">
    <property type="entry name" value="GATase1_CTP_Synthase"/>
</dbReference>
<keyword evidence="8" id="KW-0665">Pyrimidine biosynthesis</keyword>
<dbReference type="SUPFAM" id="SSF52317">
    <property type="entry name" value="Class I glutamine amidotransferase-like"/>
    <property type="match status" value="1"/>
</dbReference>
<evidence type="ECO:0000256" key="2">
    <source>
        <dbReference type="ARBA" id="ARBA00007533"/>
    </source>
</evidence>
<dbReference type="AlphaFoldDB" id="X1FYJ0"/>
<gene>
    <name evidence="11" type="ORF">S03H2_13018</name>
</gene>
<evidence type="ECO:0000256" key="4">
    <source>
        <dbReference type="ARBA" id="ARBA00022598"/>
    </source>
</evidence>
<dbReference type="GO" id="GO:0044210">
    <property type="term" value="P:'de novo' CTP biosynthetic process"/>
    <property type="evidence" value="ECO:0007669"/>
    <property type="project" value="UniProtKB-UniPathway"/>
</dbReference>
<dbReference type="GO" id="GO:0003883">
    <property type="term" value="F:CTP synthase activity"/>
    <property type="evidence" value="ECO:0007669"/>
    <property type="project" value="UniProtKB-EC"/>
</dbReference>
<evidence type="ECO:0000256" key="8">
    <source>
        <dbReference type="ARBA" id="ARBA00022975"/>
    </source>
</evidence>
<comment type="catalytic activity">
    <reaction evidence="9">
        <text>UTP + L-glutamine + ATP + H2O = CTP + L-glutamate + ADP + phosphate + 2 H(+)</text>
        <dbReference type="Rhea" id="RHEA:26426"/>
        <dbReference type="ChEBI" id="CHEBI:15377"/>
        <dbReference type="ChEBI" id="CHEBI:15378"/>
        <dbReference type="ChEBI" id="CHEBI:29985"/>
        <dbReference type="ChEBI" id="CHEBI:30616"/>
        <dbReference type="ChEBI" id="CHEBI:37563"/>
        <dbReference type="ChEBI" id="CHEBI:43474"/>
        <dbReference type="ChEBI" id="CHEBI:46398"/>
        <dbReference type="ChEBI" id="CHEBI:58359"/>
        <dbReference type="ChEBI" id="CHEBI:456216"/>
        <dbReference type="EC" id="6.3.4.2"/>
    </reaction>
</comment>
<dbReference type="InterPro" id="IPR017926">
    <property type="entry name" value="GATASE"/>
</dbReference>
<dbReference type="InterPro" id="IPR029062">
    <property type="entry name" value="Class_I_gatase-like"/>
</dbReference>
<protein>
    <recommendedName>
        <fullName evidence="3">CTP synthase (glutamine hydrolyzing)</fullName>
        <ecNumber evidence="3">6.3.4.2</ecNumber>
    </recommendedName>
</protein>
<comment type="pathway">
    <text evidence="1">Pyrimidine metabolism; CTP biosynthesis via de novo pathway; CTP from UDP: step 2/2.</text>
</comment>
<keyword evidence="6" id="KW-0067">ATP-binding</keyword>
<evidence type="ECO:0000256" key="9">
    <source>
        <dbReference type="ARBA" id="ARBA00047781"/>
    </source>
</evidence>
<sequence length="295" mass="32764">MPDSASIYMIPAMLRDAGLDFEVARLLKIEDRINLRHERKAWARWCDFTDKIGSANHQVTIGITGKYTSVRDSYASIINALEHAGIALASETEIKWIETTAITNENAAEHLADVDGIIVPGGFGTRGAEGKIACAKYARENNLPYLGICFGFQMAVIEIARNICGLTEANSTEIEPDCPEPVIDILPEQKKIEGLGGNMRLGGRDIELKNQTLVWKLFGRADSVRMRFRHRYEVDPRYIEVLEKAGLVFSGKAPNQPIMQILEIPSHPFFMGTQAHPCLTSRPLKPQPMFVGLVA</sequence>
<dbReference type="GO" id="GO:0005524">
    <property type="term" value="F:ATP binding"/>
    <property type="evidence" value="ECO:0007669"/>
    <property type="project" value="UniProtKB-KW"/>
</dbReference>